<organism evidence="7 8">
    <name type="scientific">Genlisea aurea</name>
    <dbReference type="NCBI Taxonomy" id="192259"/>
    <lineage>
        <taxon>Eukaryota</taxon>
        <taxon>Viridiplantae</taxon>
        <taxon>Streptophyta</taxon>
        <taxon>Embryophyta</taxon>
        <taxon>Tracheophyta</taxon>
        <taxon>Spermatophyta</taxon>
        <taxon>Magnoliopsida</taxon>
        <taxon>eudicotyledons</taxon>
        <taxon>Gunneridae</taxon>
        <taxon>Pentapetalae</taxon>
        <taxon>asterids</taxon>
        <taxon>lamiids</taxon>
        <taxon>Lamiales</taxon>
        <taxon>Lentibulariaceae</taxon>
        <taxon>Genlisea</taxon>
    </lineage>
</organism>
<dbReference type="PANTHER" id="PTHR31415:SF130">
    <property type="entry name" value="NDR1_HIN1-LIKE PROTEIN 6"/>
    <property type="match status" value="1"/>
</dbReference>
<dbReference type="OrthoDB" id="669838at2759"/>
<dbReference type="InterPro" id="IPR004864">
    <property type="entry name" value="LEA_2"/>
</dbReference>
<protein>
    <recommendedName>
        <fullName evidence="6">Late embryogenesis abundant protein LEA-2 subgroup domain-containing protein</fullName>
    </recommendedName>
</protein>
<dbReference type="InterPro" id="IPR044839">
    <property type="entry name" value="NDR1-like"/>
</dbReference>
<comment type="caution">
    <text evidence="7">The sequence shown here is derived from an EMBL/GenBank/DDBJ whole genome shotgun (WGS) entry which is preliminary data.</text>
</comment>
<feature type="transmembrane region" description="Helical" evidence="5">
    <location>
        <begin position="18"/>
        <end position="44"/>
    </location>
</feature>
<evidence type="ECO:0000313" key="8">
    <source>
        <dbReference type="Proteomes" id="UP000015453"/>
    </source>
</evidence>
<gene>
    <name evidence="7" type="ORF">M569_09184</name>
</gene>
<keyword evidence="8" id="KW-1185">Reference proteome</keyword>
<keyword evidence="4 5" id="KW-0472">Membrane</keyword>
<evidence type="ECO:0000256" key="5">
    <source>
        <dbReference type="SAM" id="Phobius"/>
    </source>
</evidence>
<keyword evidence="3 5" id="KW-1133">Transmembrane helix</keyword>
<dbReference type="AlphaFoldDB" id="S8DR62"/>
<dbReference type="Pfam" id="PF03168">
    <property type="entry name" value="LEA_2"/>
    <property type="match status" value="1"/>
</dbReference>
<dbReference type="GO" id="GO:0005886">
    <property type="term" value="C:plasma membrane"/>
    <property type="evidence" value="ECO:0007669"/>
    <property type="project" value="TreeGrafter"/>
</dbReference>
<evidence type="ECO:0000256" key="4">
    <source>
        <dbReference type="ARBA" id="ARBA00023136"/>
    </source>
</evidence>
<dbReference type="Proteomes" id="UP000015453">
    <property type="component" value="Unassembled WGS sequence"/>
</dbReference>
<feature type="non-terminal residue" evidence="7">
    <location>
        <position position="1"/>
    </location>
</feature>
<feature type="non-terminal residue" evidence="7">
    <location>
        <position position="196"/>
    </location>
</feature>
<sequence>PPTPKPTMPVVRAPRTGIATRCIAAVVGLVVLLGLIALITWLAIDPKKLEYSLVSGYVTGFNVTGDRLVTADVDYVLRATNWNRHISVYYDRIEATTSFKGRLLSINEVRPFHQPKRNVTHLDLDLAPRDVGLDGKVLRELKAGRDSGRVVLDVKIHAKIRLKVGAFKIHRHIWVVCGPATTPFSPAKGFVKVDCD</sequence>
<dbReference type="GO" id="GO:0009506">
    <property type="term" value="C:plasmodesma"/>
    <property type="evidence" value="ECO:0007669"/>
    <property type="project" value="TreeGrafter"/>
</dbReference>
<dbReference type="EMBL" id="AUSU01004136">
    <property type="protein sequence ID" value="EPS65593.1"/>
    <property type="molecule type" value="Genomic_DNA"/>
</dbReference>
<keyword evidence="2 5" id="KW-0812">Transmembrane</keyword>
<reference evidence="7 8" key="1">
    <citation type="journal article" date="2013" name="BMC Genomics">
        <title>The miniature genome of a carnivorous plant Genlisea aurea contains a low number of genes and short non-coding sequences.</title>
        <authorList>
            <person name="Leushkin E.V."/>
            <person name="Sutormin R.A."/>
            <person name="Nabieva E.R."/>
            <person name="Penin A.A."/>
            <person name="Kondrashov A.S."/>
            <person name="Logacheva M.D."/>
        </authorList>
    </citation>
    <scope>NUCLEOTIDE SEQUENCE [LARGE SCALE GENOMIC DNA]</scope>
</reference>
<dbReference type="PANTHER" id="PTHR31415">
    <property type="entry name" value="OS05G0367900 PROTEIN"/>
    <property type="match status" value="1"/>
</dbReference>
<name>S8DR62_9LAMI</name>
<evidence type="ECO:0000256" key="1">
    <source>
        <dbReference type="ARBA" id="ARBA00004167"/>
    </source>
</evidence>
<proteinExistence type="predicted"/>
<evidence type="ECO:0000313" key="7">
    <source>
        <dbReference type="EMBL" id="EPS65593.1"/>
    </source>
</evidence>
<feature type="domain" description="Late embryogenesis abundant protein LEA-2 subgroup" evidence="6">
    <location>
        <begin position="77"/>
        <end position="173"/>
    </location>
</feature>
<comment type="subcellular location">
    <subcellularLocation>
        <location evidence="1">Membrane</location>
        <topology evidence="1">Single-pass membrane protein</topology>
    </subcellularLocation>
</comment>
<evidence type="ECO:0000256" key="3">
    <source>
        <dbReference type="ARBA" id="ARBA00022989"/>
    </source>
</evidence>
<accession>S8DR62</accession>
<evidence type="ECO:0000256" key="2">
    <source>
        <dbReference type="ARBA" id="ARBA00022692"/>
    </source>
</evidence>
<evidence type="ECO:0000259" key="6">
    <source>
        <dbReference type="Pfam" id="PF03168"/>
    </source>
</evidence>
<dbReference type="GO" id="GO:0098542">
    <property type="term" value="P:defense response to other organism"/>
    <property type="evidence" value="ECO:0007669"/>
    <property type="project" value="InterPro"/>
</dbReference>